<dbReference type="VEuPathDB" id="FungiDB:GGTG_02122"/>
<evidence type="ECO:0000313" key="3">
    <source>
        <dbReference type="EnsemblFungi" id="EJT82148"/>
    </source>
</evidence>
<dbReference type="PANTHER" id="PTHR36978">
    <property type="entry name" value="P-LOOP CONTAINING NUCLEOTIDE TRIPHOSPHATE HYDROLASE"/>
    <property type="match status" value="1"/>
</dbReference>
<reference evidence="3" key="4">
    <citation type="journal article" date="2015" name="G3 (Bethesda)">
        <title>Genome sequences of three phytopathogenic species of the Magnaporthaceae family of fungi.</title>
        <authorList>
            <person name="Okagaki L.H."/>
            <person name="Nunes C.C."/>
            <person name="Sailsbery J."/>
            <person name="Clay B."/>
            <person name="Brown D."/>
            <person name="John T."/>
            <person name="Oh Y."/>
            <person name="Young N."/>
            <person name="Fitzgerald M."/>
            <person name="Haas B.J."/>
            <person name="Zeng Q."/>
            <person name="Young S."/>
            <person name="Adiconis X."/>
            <person name="Fan L."/>
            <person name="Levin J.Z."/>
            <person name="Mitchell T.K."/>
            <person name="Okubara P.A."/>
            <person name="Farman M.L."/>
            <person name="Kohn L.M."/>
            <person name="Birren B."/>
            <person name="Ma L.-J."/>
            <person name="Dean R.A."/>
        </authorList>
    </citation>
    <scope>NUCLEOTIDE SEQUENCE</scope>
    <source>
        <strain evidence="3">R3-111a-1</strain>
    </source>
</reference>
<feature type="transmembrane region" description="Helical" evidence="1">
    <location>
        <begin position="245"/>
        <end position="264"/>
    </location>
</feature>
<protein>
    <recommendedName>
        <fullName evidence="5">NAD dependent epimerase/dehydratase</fullName>
    </recommendedName>
</protein>
<organism evidence="2">
    <name type="scientific">Gaeumannomyces tritici (strain R3-111a-1)</name>
    <name type="common">Wheat and barley take-all root rot fungus</name>
    <name type="synonym">Gaeumannomyces graminis var. tritici</name>
    <dbReference type="NCBI Taxonomy" id="644352"/>
    <lineage>
        <taxon>Eukaryota</taxon>
        <taxon>Fungi</taxon>
        <taxon>Dikarya</taxon>
        <taxon>Ascomycota</taxon>
        <taxon>Pezizomycotina</taxon>
        <taxon>Sordariomycetes</taxon>
        <taxon>Sordariomycetidae</taxon>
        <taxon>Magnaporthales</taxon>
        <taxon>Magnaporthaceae</taxon>
        <taxon>Gaeumannomyces</taxon>
    </lineage>
</organism>
<dbReference type="RefSeq" id="XP_009218157.1">
    <property type="nucleotide sequence ID" value="XM_009219893.1"/>
</dbReference>
<gene>
    <name evidence="3" type="primary">20342580</name>
    <name evidence="2" type="ORF">GGTG_02122</name>
</gene>
<dbReference type="GeneID" id="20342580"/>
<reference evidence="2" key="2">
    <citation type="submission" date="2010-07" db="EMBL/GenBank/DDBJ databases">
        <authorList>
            <consortium name="The Broad Institute Genome Sequencing Platform"/>
            <consortium name="Broad Institute Genome Sequencing Center for Infectious Disease"/>
            <person name="Ma L.-J."/>
            <person name="Dead R."/>
            <person name="Young S."/>
            <person name="Zeng Q."/>
            <person name="Koehrsen M."/>
            <person name="Alvarado L."/>
            <person name="Berlin A."/>
            <person name="Chapman S.B."/>
            <person name="Chen Z."/>
            <person name="Freedman E."/>
            <person name="Gellesch M."/>
            <person name="Goldberg J."/>
            <person name="Griggs A."/>
            <person name="Gujja S."/>
            <person name="Heilman E.R."/>
            <person name="Heiman D."/>
            <person name="Hepburn T."/>
            <person name="Howarth C."/>
            <person name="Jen D."/>
            <person name="Larson L."/>
            <person name="Mehta T."/>
            <person name="Neiman D."/>
            <person name="Pearson M."/>
            <person name="Roberts A."/>
            <person name="Saif S."/>
            <person name="Shea T."/>
            <person name="Shenoy N."/>
            <person name="Sisk P."/>
            <person name="Stolte C."/>
            <person name="Sykes S."/>
            <person name="Walk T."/>
            <person name="White J."/>
            <person name="Yandava C."/>
            <person name="Haas B."/>
            <person name="Nusbaum C."/>
            <person name="Birren B."/>
        </authorList>
    </citation>
    <scope>NUCLEOTIDE SEQUENCE</scope>
    <source>
        <strain evidence="2">R3-111a-1</strain>
    </source>
</reference>
<evidence type="ECO:0008006" key="5">
    <source>
        <dbReference type="Google" id="ProtNLM"/>
    </source>
</evidence>
<reference evidence="3" key="5">
    <citation type="submission" date="2018-04" db="UniProtKB">
        <authorList>
            <consortium name="EnsemblFungi"/>
        </authorList>
    </citation>
    <scope>IDENTIFICATION</scope>
    <source>
        <strain evidence="3">R3-111a-1</strain>
    </source>
</reference>
<proteinExistence type="predicted"/>
<keyword evidence="1" id="KW-0472">Membrane</keyword>
<dbReference type="Pfam" id="PF17784">
    <property type="entry name" value="Sulfotransfer_4"/>
    <property type="match status" value="1"/>
</dbReference>
<reference evidence="4" key="1">
    <citation type="submission" date="2010-07" db="EMBL/GenBank/DDBJ databases">
        <title>The genome sequence of Gaeumannomyces graminis var. tritici strain R3-111a-1.</title>
        <authorList>
            <consortium name="The Broad Institute Genome Sequencing Platform"/>
            <person name="Ma L.-J."/>
            <person name="Dead R."/>
            <person name="Young S."/>
            <person name="Zeng Q."/>
            <person name="Koehrsen M."/>
            <person name="Alvarado L."/>
            <person name="Berlin A."/>
            <person name="Chapman S.B."/>
            <person name="Chen Z."/>
            <person name="Freedman E."/>
            <person name="Gellesch M."/>
            <person name="Goldberg J."/>
            <person name="Griggs A."/>
            <person name="Gujja S."/>
            <person name="Heilman E.R."/>
            <person name="Heiman D."/>
            <person name="Hepburn T."/>
            <person name="Howarth C."/>
            <person name="Jen D."/>
            <person name="Larson L."/>
            <person name="Mehta T."/>
            <person name="Neiman D."/>
            <person name="Pearson M."/>
            <person name="Roberts A."/>
            <person name="Saif S."/>
            <person name="Shea T."/>
            <person name="Shenoy N."/>
            <person name="Sisk P."/>
            <person name="Stolte C."/>
            <person name="Sykes S."/>
            <person name="Walk T."/>
            <person name="White J."/>
            <person name="Yandava C."/>
            <person name="Haas B."/>
            <person name="Nusbaum C."/>
            <person name="Birren B."/>
        </authorList>
    </citation>
    <scope>NUCLEOTIDE SEQUENCE [LARGE SCALE GENOMIC DNA]</scope>
    <source>
        <strain evidence="4">R3-111a-1</strain>
    </source>
</reference>
<dbReference type="InterPro" id="IPR027417">
    <property type="entry name" value="P-loop_NTPase"/>
</dbReference>
<dbReference type="OrthoDB" id="408152at2759"/>
<evidence type="ECO:0000256" key="1">
    <source>
        <dbReference type="SAM" id="Phobius"/>
    </source>
</evidence>
<keyword evidence="1" id="KW-0812">Transmembrane</keyword>
<evidence type="ECO:0000313" key="2">
    <source>
        <dbReference type="EMBL" id="EJT82148.1"/>
    </source>
</evidence>
<dbReference type="EnsemblFungi" id="EJT82148">
    <property type="protein sequence ID" value="EJT82148"/>
    <property type="gene ID" value="GGTG_02122"/>
</dbReference>
<evidence type="ECO:0000313" key="4">
    <source>
        <dbReference type="Proteomes" id="UP000006039"/>
    </source>
</evidence>
<accession>J3NLH3</accession>
<dbReference type="AlphaFoldDB" id="J3NLH3"/>
<dbReference type="SUPFAM" id="SSF52540">
    <property type="entry name" value="P-loop containing nucleoside triphosphate hydrolases"/>
    <property type="match status" value="1"/>
</dbReference>
<keyword evidence="1" id="KW-1133">Transmembrane helix</keyword>
<name>J3NLH3_GAET3</name>
<dbReference type="HOGENOM" id="CLU_061199_2_1_1"/>
<sequence>MGGNPSKPVPGKKLQVIAAGYSRTGTVAMQLALEKLLSGPVLHGGTAILGREDAHCRLWVEAYKAKRAGDFGKTCELVRQLTDGFVGVADMPPLDFVPELLAVHPDARVVLTTRDPDSWLQSIRPVAANSSLWWLPYPMVLVPGWRWFPTLSREFGTSTKIYLGLDEKEGPANPLPCKELLLNWNQRVKSLVPPEKLLVMEIKDGWGPLCEFLGVPVPDEPIPRANDSAAAAKVAEDITMQLVKIWIGIASVVTVSGLAAFRFWRHR</sequence>
<dbReference type="Gene3D" id="3.40.50.300">
    <property type="entry name" value="P-loop containing nucleotide triphosphate hydrolases"/>
    <property type="match status" value="1"/>
</dbReference>
<dbReference type="STRING" id="644352.J3NLH3"/>
<dbReference type="eggNOG" id="ENOG502RY15">
    <property type="taxonomic scope" value="Eukaryota"/>
</dbReference>
<dbReference type="Proteomes" id="UP000006039">
    <property type="component" value="Unassembled WGS sequence"/>
</dbReference>
<keyword evidence="4" id="KW-1185">Reference proteome</keyword>
<dbReference type="EMBL" id="GL385395">
    <property type="protein sequence ID" value="EJT82148.1"/>
    <property type="molecule type" value="Genomic_DNA"/>
</dbReference>
<dbReference type="InterPro" id="IPR040632">
    <property type="entry name" value="Sulfotransfer_4"/>
</dbReference>
<reference evidence="2" key="3">
    <citation type="submission" date="2010-09" db="EMBL/GenBank/DDBJ databases">
        <title>Annotation of Gaeumannomyces graminis var. tritici R3-111a-1.</title>
        <authorList>
            <consortium name="The Broad Institute Genome Sequencing Platform"/>
            <person name="Ma L.-J."/>
            <person name="Dead R."/>
            <person name="Young S.K."/>
            <person name="Zeng Q."/>
            <person name="Gargeya S."/>
            <person name="Fitzgerald M."/>
            <person name="Haas B."/>
            <person name="Abouelleil A."/>
            <person name="Alvarado L."/>
            <person name="Arachchi H.M."/>
            <person name="Berlin A."/>
            <person name="Brown A."/>
            <person name="Chapman S.B."/>
            <person name="Chen Z."/>
            <person name="Dunbar C."/>
            <person name="Freedman E."/>
            <person name="Gearin G."/>
            <person name="Gellesch M."/>
            <person name="Goldberg J."/>
            <person name="Griggs A."/>
            <person name="Gujja S."/>
            <person name="Heiman D."/>
            <person name="Howarth C."/>
            <person name="Larson L."/>
            <person name="Lui A."/>
            <person name="MacDonald P.J.P."/>
            <person name="Mehta T."/>
            <person name="Montmayeur A."/>
            <person name="Murphy C."/>
            <person name="Neiman D."/>
            <person name="Pearson M."/>
            <person name="Priest M."/>
            <person name="Roberts A."/>
            <person name="Saif S."/>
            <person name="Shea T."/>
            <person name="Shenoy N."/>
            <person name="Sisk P."/>
            <person name="Stolte C."/>
            <person name="Sykes S."/>
            <person name="Yandava C."/>
            <person name="Wortman J."/>
            <person name="Nusbaum C."/>
            <person name="Birren B."/>
        </authorList>
    </citation>
    <scope>NUCLEOTIDE SEQUENCE</scope>
    <source>
        <strain evidence="2">R3-111a-1</strain>
    </source>
</reference>
<dbReference type="PANTHER" id="PTHR36978:SF3">
    <property type="entry name" value="P-LOOP CONTAINING NUCLEOSIDE TRIPHOSPHATE HYDROLASE PROTEIN"/>
    <property type="match status" value="1"/>
</dbReference>